<name>A0AAD4MNI3_9BILA</name>
<gene>
    <name evidence="2" type="ORF">DdX_16704</name>
</gene>
<reference evidence="2" key="1">
    <citation type="submission" date="2022-01" db="EMBL/GenBank/DDBJ databases">
        <title>Genome Sequence Resource for Two Populations of Ditylenchus destructor, the Migratory Endoparasitic Phytonematode.</title>
        <authorList>
            <person name="Zhang H."/>
            <person name="Lin R."/>
            <person name="Xie B."/>
        </authorList>
    </citation>
    <scope>NUCLEOTIDE SEQUENCE</scope>
    <source>
        <strain evidence="2">BazhouSP</strain>
    </source>
</reference>
<keyword evidence="1" id="KW-0732">Signal</keyword>
<proteinExistence type="predicted"/>
<feature type="signal peptide" evidence="1">
    <location>
        <begin position="1"/>
        <end position="19"/>
    </location>
</feature>
<dbReference type="Proteomes" id="UP001201812">
    <property type="component" value="Unassembled WGS sequence"/>
</dbReference>
<organism evidence="2 3">
    <name type="scientific">Ditylenchus destructor</name>
    <dbReference type="NCBI Taxonomy" id="166010"/>
    <lineage>
        <taxon>Eukaryota</taxon>
        <taxon>Metazoa</taxon>
        <taxon>Ecdysozoa</taxon>
        <taxon>Nematoda</taxon>
        <taxon>Chromadorea</taxon>
        <taxon>Rhabditida</taxon>
        <taxon>Tylenchina</taxon>
        <taxon>Tylenchomorpha</taxon>
        <taxon>Sphaerularioidea</taxon>
        <taxon>Anguinidae</taxon>
        <taxon>Anguininae</taxon>
        <taxon>Ditylenchus</taxon>
    </lineage>
</organism>
<evidence type="ECO:0000313" key="2">
    <source>
        <dbReference type="EMBL" id="KAI1700421.1"/>
    </source>
</evidence>
<sequence length="134" mass="14964">MSVLSIVVLVAVFVHLTDGVLISRGHEKAIKASSIHDLGTIKQESNLVKIIYFHDVDLDHATQEKIDSKQKANAAKAHFFTMEISESEKPKFKEEFPTIVQLPAIVSIKLGQKIHMQQGEDVNIDKFEQGILSN</sequence>
<dbReference type="AlphaFoldDB" id="A0AAD4MNI3"/>
<dbReference type="EMBL" id="JAKKPZ010000145">
    <property type="protein sequence ID" value="KAI1700421.1"/>
    <property type="molecule type" value="Genomic_DNA"/>
</dbReference>
<feature type="chain" id="PRO_5042239595" evidence="1">
    <location>
        <begin position="20"/>
        <end position="134"/>
    </location>
</feature>
<comment type="caution">
    <text evidence="2">The sequence shown here is derived from an EMBL/GenBank/DDBJ whole genome shotgun (WGS) entry which is preliminary data.</text>
</comment>
<keyword evidence="3" id="KW-1185">Reference proteome</keyword>
<evidence type="ECO:0000313" key="3">
    <source>
        <dbReference type="Proteomes" id="UP001201812"/>
    </source>
</evidence>
<accession>A0AAD4MNI3</accession>
<evidence type="ECO:0000256" key="1">
    <source>
        <dbReference type="SAM" id="SignalP"/>
    </source>
</evidence>
<protein>
    <submittedName>
        <fullName evidence="2">Uncharacterized protein</fullName>
    </submittedName>
</protein>